<dbReference type="AlphaFoldDB" id="A0A196S6R9"/>
<evidence type="ECO:0000313" key="4">
    <source>
        <dbReference type="Proteomes" id="UP000078348"/>
    </source>
</evidence>
<reference evidence="3 4" key="1">
    <citation type="submission" date="2016-05" db="EMBL/GenBank/DDBJ databases">
        <title>Nuclear genome of Blastocystis sp. subtype 1 NandII.</title>
        <authorList>
            <person name="Gentekaki E."/>
            <person name="Curtis B."/>
            <person name="Stairs C."/>
            <person name="Eme L."/>
            <person name="Herman E."/>
            <person name="Klimes V."/>
            <person name="Arias M.C."/>
            <person name="Elias M."/>
            <person name="Hilliou F."/>
            <person name="Klute M."/>
            <person name="Malik S.-B."/>
            <person name="Pightling A."/>
            <person name="Rachubinski R."/>
            <person name="Salas D."/>
            <person name="Schlacht A."/>
            <person name="Suga H."/>
            <person name="Archibald J."/>
            <person name="Ball S.G."/>
            <person name="Clark G."/>
            <person name="Dacks J."/>
            <person name="Van Der Giezen M."/>
            <person name="Tsaousis A."/>
            <person name="Roger A."/>
        </authorList>
    </citation>
    <scope>NUCLEOTIDE SEQUENCE [LARGE SCALE GENOMIC DNA]</scope>
    <source>
        <strain evidence="4">ATCC 50177 / NandII</strain>
    </source>
</reference>
<evidence type="ECO:0000313" key="3">
    <source>
        <dbReference type="EMBL" id="OAO11762.1"/>
    </source>
</evidence>
<feature type="compositionally biased region" description="Low complexity" evidence="1">
    <location>
        <begin position="155"/>
        <end position="173"/>
    </location>
</feature>
<proteinExistence type="predicted"/>
<organism evidence="3 4">
    <name type="scientific">Blastocystis sp. subtype 1 (strain ATCC 50177 / NandII)</name>
    <dbReference type="NCBI Taxonomy" id="478820"/>
    <lineage>
        <taxon>Eukaryota</taxon>
        <taxon>Sar</taxon>
        <taxon>Stramenopiles</taxon>
        <taxon>Bigyra</taxon>
        <taxon>Opalozoa</taxon>
        <taxon>Opalinata</taxon>
        <taxon>Blastocystidae</taxon>
        <taxon>Blastocystis</taxon>
    </lineage>
</organism>
<feature type="signal peptide" evidence="2">
    <location>
        <begin position="1"/>
        <end position="28"/>
    </location>
</feature>
<keyword evidence="4" id="KW-1185">Reference proteome</keyword>
<gene>
    <name evidence="3" type="ORF">AV274_6597</name>
</gene>
<feature type="chain" id="PRO_5008274422" evidence="2">
    <location>
        <begin position="29"/>
        <end position="310"/>
    </location>
</feature>
<keyword evidence="2" id="KW-0732">Signal</keyword>
<accession>A0A196S6R9</accession>
<sequence>MQNALGPRRIILIVSLLGLSLFLYQSDMSTTDDPFETYSLGISNATDTLFSNLPFSSVDTNGPFDATDDLFSLITNPSIPPSSQNCDPNSLNEVETALSNAPPTDSSPYRNEESTFPSIDSVFYSSADTKAKSSCTNSSPDVGDLRTLSFSSTSCSASPSDASRSDSTPSSAAHRQTSVPCIALPKHPFSSMPRSTPSGSATDRSIFADGSYYAPIEQSVFSKLRKPLFRMIVSESGTRCLSCQIQNSRDRHCYVLTPVEVISPAARKAGTRKRTVLPGKLWLVFLFQRVNEKSLEETTHAARLLVPLLH</sequence>
<feature type="region of interest" description="Disordered" evidence="1">
    <location>
        <begin position="155"/>
        <end position="177"/>
    </location>
</feature>
<evidence type="ECO:0000256" key="1">
    <source>
        <dbReference type="SAM" id="MobiDB-lite"/>
    </source>
</evidence>
<dbReference type="Proteomes" id="UP000078348">
    <property type="component" value="Unassembled WGS sequence"/>
</dbReference>
<name>A0A196S6R9_BLAHN</name>
<evidence type="ECO:0000256" key="2">
    <source>
        <dbReference type="SAM" id="SignalP"/>
    </source>
</evidence>
<dbReference type="EMBL" id="LXWW01000580">
    <property type="protein sequence ID" value="OAO11762.1"/>
    <property type="molecule type" value="Genomic_DNA"/>
</dbReference>
<comment type="caution">
    <text evidence="3">The sequence shown here is derived from an EMBL/GenBank/DDBJ whole genome shotgun (WGS) entry which is preliminary data.</text>
</comment>
<protein>
    <submittedName>
        <fullName evidence="3">Uncharacterized protein</fullName>
    </submittedName>
</protein>